<dbReference type="GeneID" id="5034152"/>
<dbReference type="Proteomes" id="UP000000600">
    <property type="component" value="Unassembled WGS sequence"/>
</dbReference>
<keyword evidence="2" id="KW-1185">Reference proteome</keyword>
<organism evidence="1 2">
    <name type="scientific">Paramecium tetraurelia</name>
    <dbReference type="NCBI Taxonomy" id="5888"/>
    <lineage>
        <taxon>Eukaryota</taxon>
        <taxon>Sar</taxon>
        <taxon>Alveolata</taxon>
        <taxon>Ciliophora</taxon>
        <taxon>Intramacronucleata</taxon>
        <taxon>Oligohymenophorea</taxon>
        <taxon>Peniculida</taxon>
        <taxon>Parameciidae</taxon>
        <taxon>Paramecium</taxon>
    </lineage>
</organism>
<dbReference type="EMBL" id="CT868385">
    <property type="protein sequence ID" value="CAK80970.1"/>
    <property type="molecule type" value="Genomic_DNA"/>
</dbReference>
<dbReference type="InterPro" id="IPR018490">
    <property type="entry name" value="cNMP-bd_dom_sf"/>
</dbReference>
<dbReference type="SUPFAM" id="SSF51206">
    <property type="entry name" value="cAMP-binding domain-like"/>
    <property type="match status" value="1"/>
</dbReference>
<dbReference type="OrthoDB" id="10608669at2759"/>
<dbReference type="RefSeq" id="XP_001448367.1">
    <property type="nucleotide sequence ID" value="XM_001448330.1"/>
</dbReference>
<name>A0DD53_PARTE</name>
<accession>A0DD53</accession>
<sequence>MMILQKDYFVENVERIEKDKVILNALSQHYFFAHFSDQYKYKLYDETREDSAFLLLIKEFMISQQMGMEKSNFLLEKALGNQHYFMEHLILLLLKLKMVFFALYESVSLSGCGKEYDDNRKFIDPIKFFEQMRQYDWKNMIAALLELSQRSFYFAVDENGNKIQAIMKNNLFRWSFEKKTIIIMNKIQTVNYQANQKIYTTDQKCDKLVIVLEGNLCNKEKEIATKEQIVRDQFLPKKNSVKLVPYDIFKRKVAEILYTFIQLIVQQFSIVYCISNQKVISIFFSKVGYHLMYFSNTWRRNRLSNLEE</sequence>
<evidence type="ECO:0000313" key="1">
    <source>
        <dbReference type="EMBL" id="CAK80970.1"/>
    </source>
</evidence>
<dbReference type="HOGENOM" id="CLU_904501_0_0_1"/>
<dbReference type="KEGG" id="ptm:GSPATT00015829001"/>
<dbReference type="AlphaFoldDB" id="A0DD53"/>
<protein>
    <submittedName>
        <fullName evidence="1">Uncharacterized protein</fullName>
    </submittedName>
</protein>
<proteinExistence type="predicted"/>
<dbReference type="STRING" id="5888.A0DD53"/>
<dbReference type="InParanoid" id="A0DD53"/>
<gene>
    <name evidence="1" type="ORF">GSPATT00015829001</name>
</gene>
<reference evidence="1 2" key="1">
    <citation type="journal article" date="2006" name="Nature">
        <title>Global trends of whole-genome duplications revealed by the ciliate Paramecium tetraurelia.</title>
        <authorList>
            <consortium name="Genoscope"/>
            <person name="Aury J.-M."/>
            <person name="Jaillon O."/>
            <person name="Duret L."/>
            <person name="Noel B."/>
            <person name="Jubin C."/>
            <person name="Porcel B.M."/>
            <person name="Segurens B."/>
            <person name="Daubin V."/>
            <person name="Anthouard V."/>
            <person name="Aiach N."/>
            <person name="Arnaiz O."/>
            <person name="Billaut A."/>
            <person name="Beisson J."/>
            <person name="Blanc I."/>
            <person name="Bouhouche K."/>
            <person name="Camara F."/>
            <person name="Duharcourt S."/>
            <person name="Guigo R."/>
            <person name="Gogendeau D."/>
            <person name="Katinka M."/>
            <person name="Keller A.-M."/>
            <person name="Kissmehl R."/>
            <person name="Klotz C."/>
            <person name="Koll F."/>
            <person name="Le Moue A."/>
            <person name="Lepere C."/>
            <person name="Malinsky S."/>
            <person name="Nowacki M."/>
            <person name="Nowak J.K."/>
            <person name="Plattner H."/>
            <person name="Poulain J."/>
            <person name="Ruiz F."/>
            <person name="Serrano V."/>
            <person name="Zagulski M."/>
            <person name="Dessen P."/>
            <person name="Betermier M."/>
            <person name="Weissenbach J."/>
            <person name="Scarpelli C."/>
            <person name="Schachter V."/>
            <person name="Sperling L."/>
            <person name="Meyer E."/>
            <person name="Cohen J."/>
            <person name="Wincker P."/>
        </authorList>
    </citation>
    <scope>NUCLEOTIDE SEQUENCE [LARGE SCALE GENOMIC DNA]</scope>
    <source>
        <strain evidence="1 2">Stock d4-2</strain>
    </source>
</reference>
<evidence type="ECO:0000313" key="2">
    <source>
        <dbReference type="Proteomes" id="UP000000600"/>
    </source>
</evidence>